<evidence type="ECO:0000313" key="6">
    <source>
        <dbReference type="EnsemblMetazoa" id="XP_003242561.1"/>
    </source>
</evidence>
<proteinExistence type="predicted"/>
<evidence type="ECO:0000313" key="7">
    <source>
        <dbReference type="Proteomes" id="UP000007819"/>
    </source>
</evidence>
<accession>A0A8R1W5E1</accession>
<comment type="subcellular location">
    <subcellularLocation>
        <location evidence="1">Nucleus</location>
    </subcellularLocation>
</comment>
<name>A0A8R1W5E1_ACYPI</name>
<evidence type="ECO:0000256" key="4">
    <source>
        <dbReference type="ARBA" id="ARBA00023242"/>
    </source>
</evidence>
<dbReference type="GeneID" id="100571902"/>
<dbReference type="InterPro" id="IPR006565">
    <property type="entry name" value="BTP"/>
</dbReference>
<evidence type="ECO:0000256" key="2">
    <source>
        <dbReference type="ARBA" id="ARBA00023015"/>
    </source>
</evidence>
<dbReference type="EnsemblMetazoa" id="XM_003242513.4">
    <property type="protein sequence ID" value="XP_003242561.1"/>
    <property type="gene ID" value="LOC100571902"/>
</dbReference>
<dbReference type="Pfam" id="PF07524">
    <property type="entry name" value="Bromo_TP"/>
    <property type="match status" value="1"/>
</dbReference>
<reference evidence="6" key="2">
    <citation type="submission" date="2022-06" db="UniProtKB">
        <authorList>
            <consortium name="EnsemblMetazoa"/>
        </authorList>
    </citation>
    <scope>IDENTIFICATION</scope>
</reference>
<dbReference type="KEGG" id="api:100571902"/>
<organism evidence="6 7">
    <name type="scientific">Acyrthosiphon pisum</name>
    <name type="common">Pea aphid</name>
    <dbReference type="NCBI Taxonomy" id="7029"/>
    <lineage>
        <taxon>Eukaryota</taxon>
        <taxon>Metazoa</taxon>
        <taxon>Ecdysozoa</taxon>
        <taxon>Arthropoda</taxon>
        <taxon>Hexapoda</taxon>
        <taxon>Insecta</taxon>
        <taxon>Pterygota</taxon>
        <taxon>Neoptera</taxon>
        <taxon>Paraneoptera</taxon>
        <taxon>Hemiptera</taxon>
        <taxon>Sternorrhyncha</taxon>
        <taxon>Aphidomorpha</taxon>
        <taxon>Aphidoidea</taxon>
        <taxon>Aphididae</taxon>
        <taxon>Macrosiphini</taxon>
        <taxon>Acyrthosiphon</taxon>
    </lineage>
</organism>
<protein>
    <recommendedName>
        <fullName evidence="5">Bromodomain associated domain-containing protein</fullName>
    </recommendedName>
</protein>
<evidence type="ECO:0000256" key="3">
    <source>
        <dbReference type="ARBA" id="ARBA00023163"/>
    </source>
</evidence>
<keyword evidence="3" id="KW-0804">Transcription</keyword>
<keyword evidence="7" id="KW-1185">Reference proteome</keyword>
<sequence>MLKRAGIFTAHVGFEETNKDTLLTLADITTRYIKRIAVIMKKNFDLQNNSSFSEKIDLIDNSLQEIGLKGGLRELVKHYDNDVFGRRKAVTEKCKELQKIINQFVEGVKNSLHDKTVEETSTNEVITKDSFIVKENKTS</sequence>
<dbReference type="Proteomes" id="UP000007819">
    <property type="component" value="Chromosome X"/>
</dbReference>
<evidence type="ECO:0000259" key="5">
    <source>
        <dbReference type="Pfam" id="PF07524"/>
    </source>
</evidence>
<dbReference type="AlphaFoldDB" id="A0A8R1W5E1"/>
<reference evidence="7" key="1">
    <citation type="submission" date="2010-06" db="EMBL/GenBank/DDBJ databases">
        <authorList>
            <person name="Jiang H."/>
            <person name="Abraham K."/>
            <person name="Ali S."/>
            <person name="Alsbrooks S.L."/>
            <person name="Anim B.N."/>
            <person name="Anosike U.S."/>
            <person name="Attaway T."/>
            <person name="Bandaranaike D.P."/>
            <person name="Battles P.K."/>
            <person name="Bell S.N."/>
            <person name="Bell A.V."/>
            <person name="Beltran B."/>
            <person name="Bickham C."/>
            <person name="Bustamante Y."/>
            <person name="Caleb T."/>
            <person name="Canada A."/>
            <person name="Cardenas V."/>
            <person name="Carter K."/>
            <person name="Chacko J."/>
            <person name="Chandrabose M.N."/>
            <person name="Chavez D."/>
            <person name="Chavez A."/>
            <person name="Chen L."/>
            <person name="Chu H.-S."/>
            <person name="Claassen K.J."/>
            <person name="Cockrell R."/>
            <person name="Collins M."/>
            <person name="Cooper J.A."/>
            <person name="Cree A."/>
            <person name="Curry S.M."/>
            <person name="Da Y."/>
            <person name="Dao M.D."/>
            <person name="Das B."/>
            <person name="Davila M.-L."/>
            <person name="Davy-Carroll L."/>
            <person name="Denson S."/>
            <person name="Dinh H."/>
            <person name="Ebong V.E."/>
            <person name="Edwards J.R."/>
            <person name="Egan A."/>
            <person name="El-Daye J."/>
            <person name="Escobedo L."/>
            <person name="Fernandez S."/>
            <person name="Fernando P.R."/>
            <person name="Flagg N."/>
            <person name="Forbes L.D."/>
            <person name="Fowler R.G."/>
            <person name="Fu Q."/>
            <person name="Gabisi R.A."/>
            <person name="Ganer J."/>
            <person name="Garbino Pronczuk A."/>
            <person name="Garcia R.M."/>
            <person name="Garner T."/>
            <person name="Garrett T.E."/>
            <person name="Gonzalez D.A."/>
            <person name="Hamid H."/>
            <person name="Hawkins E.S."/>
            <person name="Hirani K."/>
            <person name="Hogues M.E."/>
            <person name="Hollins B."/>
            <person name="Hsiao C.-H."/>
            <person name="Jabil R."/>
            <person name="James M.L."/>
            <person name="Jhangiani S.N."/>
            <person name="Johnson B."/>
            <person name="Johnson Q."/>
            <person name="Joshi V."/>
            <person name="Kalu J.B."/>
            <person name="Kam C."/>
            <person name="Kashfia A."/>
            <person name="Keebler J."/>
            <person name="Kisamo H."/>
            <person name="Kovar C.L."/>
            <person name="Lago L.A."/>
            <person name="Lai C.-Y."/>
            <person name="Laidlaw J."/>
            <person name="Lara F."/>
            <person name="Le T.-K."/>
            <person name="Lee S.L."/>
            <person name="Legall F.H."/>
            <person name="Lemon S.J."/>
            <person name="Lewis L.R."/>
            <person name="Li B."/>
            <person name="Liu Y."/>
            <person name="Liu Y.-S."/>
            <person name="Lopez J."/>
            <person name="Lozado R.J."/>
            <person name="Lu J."/>
            <person name="Madu R.C."/>
            <person name="Maheshwari M."/>
            <person name="Maheshwari R."/>
            <person name="Malloy K."/>
            <person name="Martinez E."/>
            <person name="Mathew T."/>
            <person name="Mercado I.C."/>
            <person name="Mercado C."/>
            <person name="Meyer B."/>
            <person name="Montgomery K."/>
            <person name="Morgan M.B."/>
            <person name="Munidasa M."/>
            <person name="Nazareth L.V."/>
            <person name="Nelson J."/>
            <person name="Ng B.M."/>
            <person name="Nguyen N.B."/>
            <person name="Nguyen P.Q."/>
            <person name="Nguyen T."/>
            <person name="Obregon M."/>
            <person name="Okwuonu G.O."/>
            <person name="Onwere C.G."/>
            <person name="Orozco G."/>
            <person name="Parra A."/>
            <person name="Patel S."/>
            <person name="Patil S."/>
            <person name="Perez A."/>
            <person name="Perez Y."/>
            <person name="Pham C."/>
            <person name="Primus E.L."/>
            <person name="Pu L.-L."/>
            <person name="Puazo M."/>
            <person name="Qin X."/>
            <person name="Quiroz J.B."/>
            <person name="Reese J."/>
            <person name="Richards S."/>
            <person name="Rives C.M."/>
            <person name="Robberts R."/>
            <person name="Ruiz S.J."/>
            <person name="Ruiz M.J."/>
            <person name="Santibanez J."/>
            <person name="Schneider B.W."/>
            <person name="Sisson I."/>
            <person name="Smith M."/>
            <person name="Sodergren E."/>
            <person name="Song X.-Z."/>
            <person name="Song B.B."/>
            <person name="Summersgill H."/>
            <person name="Thelus R."/>
            <person name="Thornton R.D."/>
            <person name="Trejos Z.Y."/>
            <person name="Usmani K."/>
            <person name="Vattathil S."/>
            <person name="Villasana D."/>
            <person name="Walker D.L."/>
            <person name="Wang S."/>
            <person name="Wang K."/>
            <person name="White C.S."/>
            <person name="Williams A.C."/>
            <person name="Williamson J."/>
            <person name="Wilson K."/>
            <person name="Woghiren I.O."/>
            <person name="Woodworth J.R."/>
            <person name="Worley K.C."/>
            <person name="Wright R.A."/>
            <person name="Wu W."/>
            <person name="Young L."/>
            <person name="Zhang L."/>
            <person name="Zhang J."/>
            <person name="Zhu Y."/>
            <person name="Muzny D.M."/>
            <person name="Weinstock G."/>
            <person name="Gibbs R.A."/>
        </authorList>
    </citation>
    <scope>NUCLEOTIDE SEQUENCE [LARGE SCALE GENOMIC DNA]</scope>
    <source>
        <strain evidence="7">LSR1</strain>
    </source>
</reference>
<dbReference type="RefSeq" id="XP_003242561.1">
    <property type="nucleotide sequence ID" value="XM_003242513.3"/>
</dbReference>
<evidence type="ECO:0000256" key="1">
    <source>
        <dbReference type="ARBA" id="ARBA00004123"/>
    </source>
</evidence>
<keyword evidence="2" id="KW-0805">Transcription regulation</keyword>
<dbReference type="GO" id="GO:0005634">
    <property type="term" value="C:nucleus"/>
    <property type="evidence" value="ECO:0007669"/>
    <property type="project" value="UniProtKB-SubCell"/>
</dbReference>
<keyword evidence="4" id="KW-0539">Nucleus</keyword>
<feature type="domain" description="Bromodomain associated" evidence="5">
    <location>
        <begin position="8"/>
        <end position="69"/>
    </location>
</feature>